<dbReference type="InterPro" id="IPR050312">
    <property type="entry name" value="IolE/XylAMocC-like"/>
</dbReference>
<comment type="caution">
    <text evidence="2">The sequence shown here is derived from an EMBL/GenBank/DDBJ whole genome shotgun (WGS) entry which is preliminary data.</text>
</comment>
<dbReference type="AlphaFoldDB" id="A0A2S6I898"/>
<keyword evidence="3" id="KW-1185">Reference proteome</keyword>
<name>A0A2S6I898_9BACT</name>
<keyword evidence="2" id="KW-0413">Isomerase</keyword>
<reference evidence="2 3" key="1">
    <citation type="submission" date="2018-02" db="EMBL/GenBank/DDBJ databases">
        <title>Genomic Encyclopedia of Archaeal and Bacterial Type Strains, Phase II (KMG-II): from individual species to whole genera.</title>
        <authorList>
            <person name="Goeker M."/>
        </authorList>
    </citation>
    <scope>NUCLEOTIDE SEQUENCE [LARGE SCALE GENOMIC DNA]</scope>
    <source>
        <strain evidence="2 3">DSM 29526</strain>
    </source>
</reference>
<dbReference type="PANTHER" id="PTHR12110:SF41">
    <property type="entry name" value="INOSOSE DEHYDRATASE"/>
    <property type="match status" value="1"/>
</dbReference>
<evidence type="ECO:0000313" key="2">
    <source>
        <dbReference type="EMBL" id="PPK87724.1"/>
    </source>
</evidence>
<gene>
    <name evidence="2" type="ORF">CLV84_0674</name>
</gene>
<dbReference type="Gene3D" id="3.20.20.150">
    <property type="entry name" value="Divalent-metal-dependent TIM barrel enzymes"/>
    <property type="match status" value="1"/>
</dbReference>
<feature type="domain" description="Xylose isomerase-like TIM barrel" evidence="1">
    <location>
        <begin position="22"/>
        <end position="222"/>
    </location>
</feature>
<dbReference type="Pfam" id="PF01261">
    <property type="entry name" value="AP_endonuc_2"/>
    <property type="match status" value="1"/>
</dbReference>
<evidence type="ECO:0000259" key="1">
    <source>
        <dbReference type="Pfam" id="PF01261"/>
    </source>
</evidence>
<organism evidence="2 3">
    <name type="scientific">Neolewinella xylanilytica</name>
    <dbReference type="NCBI Taxonomy" id="1514080"/>
    <lineage>
        <taxon>Bacteria</taxon>
        <taxon>Pseudomonadati</taxon>
        <taxon>Bacteroidota</taxon>
        <taxon>Saprospiria</taxon>
        <taxon>Saprospirales</taxon>
        <taxon>Lewinellaceae</taxon>
        <taxon>Neolewinella</taxon>
    </lineage>
</organism>
<dbReference type="GO" id="GO:0016853">
    <property type="term" value="F:isomerase activity"/>
    <property type="evidence" value="ECO:0007669"/>
    <property type="project" value="UniProtKB-KW"/>
</dbReference>
<dbReference type="Proteomes" id="UP000237662">
    <property type="component" value="Unassembled WGS sequence"/>
</dbReference>
<sequence>MGLQLFSIHDAMTDDAVASLGAIAKMGYRDVEIFGFDGDRGTFYDRPAAEFRTLLDDHGLTASSGHFGFASYLYRPADEMTAFVDQCIRGARTLGLSYIAWPWMAPEQRTAATFEFLPDLLNSIGARVRAAGLGFAYHNHGFEFEPINGRVPFDGIAKKTDPGLVELELDMYWLIRSSDLTPRQMVDRYPGRVTLWHVKDMDKKTEDYTELGRGSIDYPNLLPDPDRSGLKFCYVEQGGNFASSSLESAATNARYYKKHLQRFL</sequence>
<protein>
    <submittedName>
        <fullName evidence="2">Sugar phosphate isomerase/epimerase</fullName>
    </submittedName>
</protein>
<proteinExistence type="predicted"/>
<dbReference type="PANTHER" id="PTHR12110">
    <property type="entry name" value="HYDROXYPYRUVATE ISOMERASE"/>
    <property type="match status" value="1"/>
</dbReference>
<dbReference type="InterPro" id="IPR036237">
    <property type="entry name" value="Xyl_isomerase-like_sf"/>
</dbReference>
<dbReference type="SUPFAM" id="SSF51658">
    <property type="entry name" value="Xylose isomerase-like"/>
    <property type="match status" value="1"/>
</dbReference>
<accession>A0A2S6I898</accession>
<evidence type="ECO:0000313" key="3">
    <source>
        <dbReference type="Proteomes" id="UP000237662"/>
    </source>
</evidence>
<dbReference type="EMBL" id="PTJC01000005">
    <property type="protein sequence ID" value="PPK87724.1"/>
    <property type="molecule type" value="Genomic_DNA"/>
</dbReference>
<dbReference type="InterPro" id="IPR013022">
    <property type="entry name" value="Xyl_isomerase-like_TIM-brl"/>
</dbReference>